<feature type="transmembrane region" description="Helical" evidence="6">
    <location>
        <begin position="150"/>
        <end position="172"/>
    </location>
</feature>
<keyword evidence="6" id="KW-0812">Transmembrane</keyword>
<dbReference type="PANTHER" id="PTHR24249">
    <property type="entry name" value="HISTAMINE RECEPTOR-RELATED G-PROTEIN COUPLED RECEPTOR"/>
    <property type="match status" value="1"/>
</dbReference>
<reference evidence="7 8" key="1">
    <citation type="submission" date="2020-06" db="EMBL/GenBank/DDBJ databases">
        <authorList>
            <person name="Li R."/>
            <person name="Bekaert M."/>
        </authorList>
    </citation>
    <scope>NUCLEOTIDE SEQUENCE [LARGE SCALE GENOMIC DNA]</scope>
    <source>
        <strain evidence="8">wild</strain>
    </source>
</reference>
<evidence type="ECO:0000256" key="4">
    <source>
        <dbReference type="ARBA" id="ARBA00023170"/>
    </source>
</evidence>
<evidence type="ECO:0000256" key="6">
    <source>
        <dbReference type="SAM" id="Phobius"/>
    </source>
</evidence>
<evidence type="ECO:0000256" key="3">
    <source>
        <dbReference type="ARBA" id="ARBA00023040"/>
    </source>
</evidence>
<gene>
    <name evidence="7" type="ORF">MCOR_47082</name>
</gene>
<dbReference type="GO" id="GO:0004930">
    <property type="term" value="F:G protein-coupled receptor activity"/>
    <property type="evidence" value="ECO:0007669"/>
    <property type="project" value="UniProtKB-KW"/>
</dbReference>
<evidence type="ECO:0000256" key="5">
    <source>
        <dbReference type="ARBA" id="ARBA00023224"/>
    </source>
</evidence>
<dbReference type="EMBL" id="CACVKT020008337">
    <property type="protein sequence ID" value="CAC5414244.1"/>
    <property type="molecule type" value="Genomic_DNA"/>
</dbReference>
<keyword evidence="6" id="KW-0472">Membrane</keyword>
<dbReference type="SUPFAM" id="SSF81321">
    <property type="entry name" value="Family A G protein-coupled receptor-like"/>
    <property type="match status" value="1"/>
</dbReference>
<accession>A0A6J8E098</accession>
<dbReference type="GO" id="GO:0005886">
    <property type="term" value="C:plasma membrane"/>
    <property type="evidence" value="ECO:0007669"/>
    <property type="project" value="UniProtKB-SubCell"/>
</dbReference>
<keyword evidence="4" id="KW-0675">Receptor</keyword>
<dbReference type="Gene3D" id="1.20.1070.10">
    <property type="entry name" value="Rhodopsin 7-helix transmembrane proteins"/>
    <property type="match status" value="1"/>
</dbReference>
<evidence type="ECO:0000313" key="7">
    <source>
        <dbReference type="EMBL" id="CAC5414244.1"/>
    </source>
</evidence>
<name>A0A6J8E098_MYTCO</name>
<feature type="transmembrane region" description="Helical" evidence="6">
    <location>
        <begin position="114"/>
        <end position="138"/>
    </location>
</feature>
<organism evidence="7 8">
    <name type="scientific">Mytilus coruscus</name>
    <name type="common">Sea mussel</name>
    <dbReference type="NCBI Taxonomy" id="42192"/>
    <lineage>
        <taxon>Eukaryota</taxon>
        <taxon>Metazoa</taxon>
        <taxon>Spiralia</taxon>
        <taxon>Lophotrochozoa</taxon>
        <taxon>Mollusca</taxon>
        <taxon>Bivalvia</taxon>
        <taxon>Autobranchia</taxon>
        <taxon>Pteriomorphia</taxon>
        <taxon>Mytilida</taxon>
        <taxon>Mytiloidea</taxon>
        <taxon>Mytilidae</taxon>
        <taxon>Mytilinae</taxon>
        <taxon>Mytilus</taxon>
    </lineage>
</organism>
<comment type="subcellular location">
    <subcellularLocation>
        <location evidence="1">Cell membrane</location>
        <topology evidence="1">Multi-pass membrane protein</topology>
    </subcellularLocation>
</comment>
<dbReference type="InterPro" id="IPR050569">
    <property type="entry name" value="TAAR"/>
</dbReference>
<evidence type="ECO:0000313" key="8">
    <source>
        <dbReference type="Proteomes" id="UP000507470"/>
    </source>
</evidence>
<dbReference type="AlphaFoldDB" id="A0A6J8E098"/>
<feature type="transmembrane region" description="Helical" evidence="6">
    <location>
        <begin position="53"/>
        <end position="79"/>
    </location>
</feature>
<feature type="transmembrane region" description="Helical" evidence="6">
    <location>
        <begin position="20"/>
        <end position="41"/>
    </location>
</feature>
<keyword evidence="6" id="KW-1133">Transmembrane helix</keyword>
<keyword evidence="2" id="KW-1003">Cell membrane</keyword>
<dbReference type="OrthoDB" id="10036964at2759"/>
<evidence type="ECO:0008006" key="9">
    <source>
        <dbReference type="Google" id="ProtNLM"/>
    </source>
</evidence>
<sequence length="196" mass="21978">MNATFTIKNGLLAHLTSNKCVVLCLILSHCIALLMFGVETIDGPVPPDPKNTVTPLIVCSFDILNLCITVSIISVYGVVVYRITHSHRNVQTSGLTASQSAKKRRDTRRMRKKVVTLGVIISLVSVAFLLRSFAVLYFYTVNEYEIDDTVFIICNNVFLLLNPLLDPVIYILRIKKYRDHLRCKCLKNNSVSDSAT</sequence>
<keyword evidence="3" id="KW-0297">G-protein coupled receptor</keyword>
<protein>
    <recommendedName>
        <fullName evidence="9">G-protein coupled receptors family 1 profile domain-containing protein</fullName>
    </recommendedName>
</protein>
<proteinExistence type="predicted"/>
<evidence type="ECO:0000256" key="1">
    <source>
        <dbReference type="ARBA" id="ARBA00004651"/>
    </source>
</evidence>
<keyword evidence="8" id="KW-1185">Reference proteome</keyword>
<dbReference type="Proteomes" id="UP000507470">
    <property type="component" value="Unassembled WGS sequence"/>
</dbReference>
<keyword evidence="5" id="KW-0807">Transducer</keyword>
<evidence type="ECO:0000256" key="2">
    <source>
        <dbReference type="ARBA" id="ARBA00022475"/>
    </source>
</evidence>